<dbReference type="InterPro" id="IPR036388">
    <property type="entry name" value="WH-like_DNA-bd_sf"/>
</dbReference>
<dbReference type="Proteomes" id="UP000193144">
    <property type="component" value="Unassembled WGS sequence"/>
</dbReference>
<proteinExistence type="predicted"/>
<feature type="compositionally biased region" description="Low complexity" evidence="1">
    <location>
        <begin position="514"/>
        <end position="526"/>
    </location>
</feature>
<evidence type="ECO:0000313" key="3">
    <source>
        <dbReference type="Proteomes" id="UP000193144"/>
    </source>
</evidence>
<accession>A0A1Y1YTI5</accession>
<feature type="region of interest" description="Disordered" evidence="1">
    <location>
        <begin position="508"/>
        <end position="555"/>
    </location>
</feature>
<reference evidence="2 3" key="1">
    <citation type="submission" date="2016-07" db="EMBL/GenBank/DDBJ databases">
        <title>Pervasive Adenine N6-methylation of Active Genes in Fungi.</title>
        <authorList>
            <consortium name="DOE Joint Genome Institute"/>
            <person name="Mondo S.J."/>
            <person name="Dannebaum R.O."/>
            <person name="Kuo R.C."/>
            <person name="Labutti K."/>
            <person name="Haridas S."/>
            <person name="Kuo A."/>
            <person name="Salamov A."/>
            <person name="Ahrendt S.R."/>
            <person name="Lipzen A."/>
            <person name="Sullivan W."/>
            <person name="Andreopoulos W.B."/>
            <person name="Clum A."/>
            <person name="Lindquist E."/>
            <person name="Daum C."/>
            <person name="Ramamoorthy G.K."/>
            <person name="Gryganskyi A."/>
            <person name="Culley D."/>
            <person name="Magnuson J.K."/>
            <person name="James T.Y."/>
            <person name="O'Malley M.A."/>
            <person name="Stajich J.E."/>
            <person name="Spatafora J.W."/>
            <person name="Visel A."/>
            <person name="Grigoriev I.V."/>
        </authorList>
    </citation>
    <scope>NUCLEOTIDE SEQUENCE [LARGE SCALE GENOMIC DNA]</scope>
    <source>
        <strain evidence="2 3">CBS 115471</strain>
    </source>
</reference>
<sequence>MTRKKSTPAAAAANNAPTWKLSQRHIPIPHVFPGLWHGKDAEWQPEFVKQLRCKHSALHRKFKTYRGEANPDFSTTQLICLALLAQPDRVGDYATIYRWTQVNFPYFASEETVDLRGETIGMHSPLLQKLWNTLDAEVKSYDTNFPSHATEVDGPNNKKLKAFRLPPGRENVIFRPHYHETAIPGECCHFAPLDIEVPTNSLISNLSDELVCKVLSSVLVFDEKLVVHRQQHHFTLEALKSSYPSPTGAVIGTAGCASYELPDNKNLFAILRVNKHMRALGLEVFFGKNAFLLYTLHFSPLTWLRLIGTPNLHRLYRVEIDMYCAQRVQKYSDINNAFRTLGESEGLHELTLHLHMVTYSTVSYENHAKIPGMKYVVKYKGITELTVTGTSGRTESVREYLEDILTPWKKLERRIVALEECSGNGDQIPRDGEEEMDRKDIVWYEKKKFRIEKLEARVKELKNEAQQYQGPKIPKKQPKRPRVPKKTATMISTTLELTLSKGDAMELEDATQNKTAAAIAPPTTKKSIASTKSEASSDSTPTKGHGKAQHELARG</sequence>
<evidence type="ECO:0000256" key="1">
    <source>
        <dbReference type="SAM" id="MobiDB-lite"/>
    </source>
</evidence>
<comment type="caution">
    <text evidence="2">The sequence shown here is derived from an EMBL/GenBank/DDBJ whole genome shotgun (WGS) entry which is preliminary data.</text>
</comment>
<dbReference type="EMBL" id="MCFA01000172">
    <property type="protein sequence ID" value="ORY01269.1"/>
    <property type="molecule type" value="Genomic_DNA"/>
</dbReference>
<dbReference type="Gene3D" id="1.10.10.10">
    <property type="entry name" value="Winged helix-like DNA-binding domain superfamily/Winged helix DNA-binding domain"/>
    <property type="match status" value="1"/>
</dbReference>
<evidence type="ECO:0000313" key="2">
    <source>
        <dbReference type="EMBL" id="ORY01269.1"/>
    </source>
</evidence>
<feature type="region of interest" description="Disordered" evidence="1">
    <location>
        <begin position="463"/>
        <end position="487"/>
    </location>
</feature>
<keyword evidence="3" id="KW-1185">Reference proteome</keyword>
<organism evidence="2 3">
    <name type="scientific">Clohesyomyces aquaticus</name>
    <dbReference type="NCBI Taxonomy" id="1231657"/>
    <lineage>
        <taxon>Eukaryota</taxon>
        <taxon>Fungi</taxon>
        <taxon>Dikarya</taxon>
        <taxon>Ascomycota</taxon>
        <taxon>Pezizomycotina</taxon>
        <taxon>Dothideomycetes</taxon>
        <taxon>Pleosporomycetidae</taxon>
        <taxon>Pleosporales</taxon>
        <taxon>Lindgomycetaceae</taxon>
        <taxon>Clohesyomyces</taxon>
    </lineage>
</organism>
<gene>
    <name evidence="2" type="ORF">BCR34DRAFT_618388</name>
</gene>
<protein>
    <submittedName>
        <fullName evidence="2">Uncharacterized protein</fullName>
    </submittedName>
</protein>
<name>A0A1Y1YTI5_9PLEO</name>
<feature type="compositionally biased region" description="Polar residues" evidence="1">
    <location>
        <begin position="527"/>
        <end position="542"/>
    </location>
</feature>
<dbReference type="AlphaFoldDB" id="A0A1Y1YTI5"/>
<feature type="compositionally biased region" description="Basic residues" evidence="1">
    <location>
        <begin position="473"/>
        <end position="485"/>
    </location>
</feature>